<accession>A0A834TTU5</accession>
<dbReference type="AlphaFoldDB" id="A0A834TTU5"/>
<dbReference type="OrthoDB" id="1458854at2759"/>
<keyword evidence="3" id="KW-1185">Reference proteome</keyword>
<evidence type="ECO:0000313" key="3">
    <source>
        <dbReference type="Proteomes" id="UP000634136"/>
    </source>
</evidence>
<organism evidence="2 3">
    <name type="scientific">Senna tora</name>
    <dbReference type="NCBI Taxonomy" id="362788"/>
    <lineage>
        <taxon>Eukaryota</taxon>
        <taxon>Viridiplantae</taxon>
        <taxon>Streptophyta</taxon>
        <taxon>Embryophyta</taxon>
        <taxon>Tracheophyta</taxon>
        <taxon>Spermatophyta</taxon>
        <taxon>Magnoliopsida</taxon>
        <taxon>eudicotyledons</taxon>
        <taxon>Gunneridae</taxon>
        <taxon>Pentapetalae</taxon>
        <taxon>rosids</taxon>
        <taxon>fabids</taxon>
        <taxon>Fabales</taxon>
        <taxon>Fabaceae</taxon>
        <taxon>Caesalpinioideae</taxon>
        <taxon>Cassia clade</taxon>
        <taxon>Senna</taxon>
    </lineage>
</organism>
<evidence type="ECO:0000313" key="2">
    <source>
        <dbReference type="EMBL" id="KAF7823904.1"/>
    </source>
</evidence>
<evidence type="ECO:0000259" key="1">
    <source>
        <dbReference type="Pfam" id="PF13976"/>
    </source>
</evidence>
<dbReference type="Pfam" id="PF13976">
    <property type="entry name" value="gag_pre-integrs"/>
    <property type="match status" value="1"/>
</dbReference>
<gene>
    <name evidence="2" type="ORF">G2W53_022048</name>
</gene>
<protein>
    <submittedName>
        <fullName evidence="2">Retrovirus-related Pol polyprotein from transposon TNT 1-94</fullName>
    </submittedName>
</protein>
<name>A0A834TTU5_9FABA</name>
<sequence>MIGECILSDGLYKLCSSSKNECLHVESTSTRRSNTKEQSFLLWHKRLGHISWEMIGRLIKDHVLPSLDYSDMGTCIDCAKEKLTKIGKKSATRSKGLLELGFRFYSPTRGTRIVEALTAKFLELDVAESNYPQPPEMPESSRSVSICLPSLIETLPVTFVRDEIMMSPVQEEDPGTHVTEVPEVHEPAPKIPQVHESTLEIPQVHEPAPEIPLRRSQRERRSAIGIDYQVYLGEVDYDIGHAMDPTTYSEALRSPQYDIDLDFLHETKSFLSAVFEMKDLGEASYVLGIEIRRDRTGYFFIKIKSTAGMGGNISQLRGRGEIFPNCGGGEWVPSLPLGQNLDKFQKPKLGGE</sequence>
<feature type="domain" description="GAG-pre-integrase" evidence="1">
    <location>
        <begin position="10"/>
        <end position="82"/>
    </location>
</feature>
<dbReference type="InterPro" id="IPR025724">
    <property type="entry name" value="GAG-pre-integrase_dom"/>
</dbReference>
<dbReference type="EMBL" id="JAAIUW010000007">
    <property type="protein sequence ID" value="KAF7823904.1"/>
    <property type="molecule type" value="Genomic_DNA"/>
</dbReference>
<proteinExistence type="predicted"/>
<dbReference type="Proteomes" id="UP000634136">
    <property type="component" value="Unassembled WGS sequence"/>
</dbReference>
<reference evidence="2" key="1">
    <citation type="submission" date="2020-09" db="EMBL/GenBank/DDBJ databases">
        <title>Genome-Enabled Discovery of Anthraquinone Biosynthesis in Senna tora.</title>
        <authorList>
            <person name="Kang S.-H."/>
            <person name="Pandey R.P."/>
            <person name="Lee C.-M."/>
            <person name="Sim J.-S."/>
            <person name="Jeong J.-T."/>
            <person name="Choi B.-S."/>
            <person name="Jung M."/>
            <person name="Ginzburg D."/>
            <person name="Zhao K."/>
            <person name="Won S.Y."/>
            <person name="Oh T.-J."/>
            <person name="Yu Y."/>
            <person name="Kim N.-H."/>
            <person name="Lee O.R."/>
            <person name="Lee T.-H."/>
            <person name="Bashyal P."/>
            <person name="Kim T.-S."/>
            <person name="Lee W.-H."/>
            <person name="Kawkins C."/>
            <person name="Kim C.-K."/>
            <person name="Kim J.S."/>
            <person name="Ahn B.O."/>
            <person name="Rhee S.Y."/>
            <person name="Sohng J.K."/>
        </authorList>
    </citation>
    <scope>NUCLEOTIDE SEQUENCE</scope>
    <source>
        <tissue evidence="2">Leaf</tissue>
    </source>
</reference>
<comment type="caution">
    <text evidence="2">The sequence shown here is derived from an EMBL/GenBank/DDBJ whole genome shotgun (WGS) entry which is preliminary data.</text>
</comment>